<comment type="caution">
    <text evidence="1">The sequence shown here is derived from an EMBL/GenBank/DDBJ whole genome shotgun (WGS) entry which is preliminary data.</text>
</comment>
<proteinExistence type="predicted"/>
<name>A0A9P9AWU4_9HYPO</name>
<dbReference type="EMBL" id="JAGPYM010000003">
    <property type="protein sequence ID" value="KAH6896619.1"/>
    <property type="molecule type" value="Genomic_DNA"/>
</dbReference>
<gene>
    <name evidence="1" type="ORF">B0T10DRAFT_160981</name>
</gene>
<evidence type="ECO:0000313" key="2">
    <source>
        <dbReference type="Proteomes" id="UP000777438"/>
    </source>
</evidence>
<dbReference type="Proteomes" id="UP000777438">
    <property type="component" value="Unassembled WGS sequence"/>
</dbReference>
<protein>
    <submittedName>
        <fullName evidence="1">Uncharacterized protein</fullName>
    </submittedName>
</protein>
<reference evidence="1 2" key="1">
    <citation type="journal article" date="2021" name="Nat. Commun.">
        <title>Genetic determinants of endophytism in the Arabidopsis root mycobiome.</title>
        <authorList>
            <person name="Mesny F."/>
            <person name="Miyauchi S."/>
            <person name="Thiergart T."/>
            <person name="Pickel B."/>
            <person name="Atanasova L."/>
            <person name="Karlsson M."/>
            <person name="Huettel B."/>
            <person name="Barry K.W."/>
            <person name="Haridas S."/>
            <person name="Chen C."/>
            <person name="Bauer D."/>
            <person name="Andreopoulos W."/>
            <person name="Pangilinan J."/>
            <person name="LaButti K."/>
            <person name="Riley R."/>
            <person name="Lipzen A."/>
            <person name="Clum A."/>
            <person name="Drula E."/>
            <person name="Henrissat B."/>
            <person name="Kohler A."/>
            <person name="Grigoriev I.V."/>
            <person name="Martin F.M."/>
            <person name="Hacquard S."/>
        </authorList>
    </citation>
    <scope>NUCLEOTIDE SEQUENCE [LARGE SCALE GENOMIC DNA]</scope>
    <source>
        <strain evidence="1 2">MPI-CAGE-CH-0241</strain>
    </source>
</reference>
<dbReference type="OrthoDB" id="5099850at2759"/>
<accession>A0A9P9AWU4</accession>
<keyword evidence="2" id="KW-1185">Reference proteome</keyword>
<dbReference type="AlphaFoldDB" id="A0A9P9AWU4"/>
<evidence type="ECO:0000313" key="1">
    <source>
        <dbReference type="EMBL" id="KAH6896619.1"/>
    </source>
</evidence>
<sequence>MGGFSEHRLATARAQAEKEACDFFRLRGVDKVGIPCFEFVVDHALWMTWFEDTKPTIPWPWTSLIPKRADFTHGVSAVFSEHLRNQADEYSTSPRAPDARVPNSSDLQHYASAANFQAMLCCNCQSTTHKVKDCLSAPNGSIEACLFCHNSIHNVDDCESFQELTVSQMIAMLVKDRSNMPPFRTTISWYDYLWKWRDETNERDADGNVRMLDAFLWSEQFSKEHAPNVKRLQEILDTEHRYDHLPADPSTRTWDDVRVLFNDQEDVDVMQGV</sequence>
<organism evidence="1 2">
    <name type="scientific">Thelonectria olida</name>
    <dbReference type="NCBI Taxonomy" id="1576542"/>
    <lineage>
        <taxon>Eukaryota</taxon>
        <taxon>Fungi</taxon>
        <taxon>Dikarya</taxon>
        <taxon>Ascomycota</taxon>
        <taxon>Pezizomycotina</taxon>
        <taxon>Sordariomycetes</taxon>
        <taxon>Hypocreomycetidae</taxon>
        <taxon>Hypocreales</taxon>
        <taxon>Nectriaceae</taxon>
        <taxon>Thelonectria</taxon>
    </lineage>
</organism>